<organism evidence="3 4">
    <name type="scientific">Lysinibacillus agricola</name>
    <dbReference type="NCBI Taxonomy" id="2590012"/>
    <lineage>
        <taxon>Bacteria</taxon>
        <taxon>Bacillati</taxon>
        <taxon>Bacillota</taxon>
        <taxon>Bacilli</taxon>
        <taxon>Bacillales</taxon>
        <taxon>Bacillaceae</taxon>
        <taxon>Lysinibacillus</taxon>
    </lineage>
</organism>
<accession>A0ABX7ALI7</accession>
<sequence>MKKILIMLLSTALLLVACNNSSNEEPNKEPAEETNKNEVEIDNNNNQIDEEKIQYVDFQSAIPAEWQVQLPTNYPIAEDKFLTAKTTTTENEITFEFYEFDKEVALDAPNITDGYYIGQLTVTRYEDELKADDDVKIQLTLHDDYVADAGPELIYPFIAGDESVVNWTNNSGWYVFAYSREKSEQELVEWIKEKDLVSEITNGTESGYYPRPQIVGQMHFYADDKTKTFVTWAEKEIVFTLKDFSENTLDWLHVFSR</sequence>
<feature type="region of interest" description="Disordered" evidence="1">
    <location>
        <begin position="21"/>
        <end position="40"/>
    </location>
</feature>
<evidence type="ECO:0000256" key="1">
    <source>
        <dbReference type="SAM" id="MobiDB-lite"/>
    </source>
</evidence>
<dbReference type="RefSeq" id="WP_053597326.1">
    <property type="nucleotide sequence ID" value="NZ_CP067341.1"/>
</dbReference>
<dbReference type="Proteomes" id="UP000596049">
    <property type="component" value="Chromosome"/>
</dbReference>
<keyword evidence="2" id="KW-0732">Signal</keyword>
<gene>
    <name evidence="3" type="ORF">FJQ98_15595</name>
</gene>
<keyword evidence="4" id="KW-1185">Reference proteome</keyword>
<feature type="compositionally biased region" description="Basic and acidic residues" evidence="1">
    <location>
        <begin position="25"/>
        <end position="39"/>
    </location>
</feature>
<feature type="chain" id="PRO_5047112906" description="Lipoprotein" evidence="2">
    <location>
        <begin position="24"/>
        <end position="257"/>
    </location>
</feature>
<dbReference type="EMBL" id="CP067341">
    <property type="protein sequence ID" value="QQP10674.1"/>
    <property type="molecule type" value="Genomic_DNA"/>
</dbReference>
<protein>
    <recommendedName>
        <fullName evidence="5">Lipoprotein</fullName>
    </recommendedName>
</protein>
<evidence type="ECO:0000313" key="4">
    <source>
        <dbReference type="Proteomes" id="UP000596049"/>
    </source>
</evidence>
<evidence type="ECO:0000256" key="2">
    <source>
        <dbReference type="SAM" id="SignalP"/>
    </source>
</evidence>
<evidence type="ECO:0008006" key="5">
    <source>
        <dbReference type="Google" id="ProtNLM"/>
    </source>
</evidence>
<reference evidence="3 4" key="1">
    <citation type="submission" date="2020-01" db="EMBL/GenBank/DDBJ databases">
        <authorList>
            <person name="Liu G."/>
            <person name="Liu B."/>
        </authorList>
    </citation>
    <scope>NUCLEOTIDE SEQUENCE [LARGE SCALE GENOMIC DNA]</scope>
    <source>
        <strain evidence="3 4">FJAT-51161</strain>
    </source>
</reference>
<evidence type="ECO:0000313" key="3">
    <source>
        <dbReference type="EMBL" id="QQP10674.1"/>
    </source>
</evidence>
<name>A0ABX7ALI7_9BACI</name>
<dbReference type="PROSITE" id="PS51257">
    <property type="entry name" value="PROKAR_LIPOPROTEIN"/>
    <property type="match status" value="1"/>
</dbReference>
<feature type="signal peptide" evidence="2">
    <location>
        <begin position="1"/>
        <end position="23"/>
    </location>
</feature>
<proteinExistence type="predicted"/>